<proteinExistence type="predicted"/>
<reference evidence="1" key="2">
    <citation type="journal article" date="2015" name="Fish Shellfish Immunol.">
        <title>Early steps in the European eel (Anguilla anguilla)-Vibrio vulnificus interaction in the gills: Role of the RtxA13 toxin.</title>
        <authorList>
            <person name="Callol A."/>
            <person name="Pajuelo D."/>
            <person name="Ebbesson L."/>
            <person name="Teles M."/>
            <person name="MacKenzie S."/>
            <person name="Amaro C."/>
        </authorList>
    </citation>
    <scope>NUCLEOTIDE SEQUENCE</scope>
</reference>
<protein>
    <submittedName>
        <fullName evidence="1">Uncharacterized protein</fullName>
    </submittedName>
</protein>
<dbReference type="EMBL" id="GBXM01068072">
    <property type="protein sequence ID" value="JAH40505.1"/>
    <property type="molecule type" value="Transcribed_RNA"/>
</dbReference>
<dbReference type="AlphaFoldDB" id="A0A0E9SIL0"/>
<accession>A0A0E9SIL0</accession>
<reference evidence="1" key="1">
    <citation type="submission" date="2014-11" db="EMBL/GenBank/DDBJ databases">
        <authorList>
            <person name="Amaro Gonzalez C."/>
        </authorList>
    </citation>
    <scope>NUCLEOTIDE SEQUENCE</scope>
</reference>
<organism evidence="1">
    <name type="scientific">Anguilla anguilla</name>
    <name type="common">European freshwater eel</name>
    <name type="synonym">Muraena anguilla</name>
    <dbReference type="NCBI Taxonomy" id="7936"/>
    <lineage>
        <taxon>Eukaryota</taxon>
        <taxon>Metazoa</taxon>
        <taxon>Chordata</taxon>
        <taxon>Craniata</taxon>
        <taxon>Vertebrata</taxon>
        <taxon>Euteleostomi</taxon>
        <taxon>Actinopterygii</taxon>
        <taxon>Neopterygii</taxon>
        <taxon>Teleostei</taxon>
        <taxon>Anguilliformes</taxon>
        <taxon>Anguillidae</taxon>
        <taxon>Anguilla</taxon>
    </lineage>
</organism>
<sequence>MMVSAWEMWVKRPASMPLKYMVSTSLDARYMDMVVLL</sequence>
<evidence type="ECO:0000313" key="1">
    <source>
        <dbReference type="EMBL" id="JAH40505.1"/>
    </source>
</evidence>
<name>A0A0E9SIL0_ANGAN</name>